<evidence type="ECO:0008006" key="3">
    <source>
        <dbReference type="Google" id="ProtNLM"/>
    </source>
</evidence>
<sequence>MEILAENYQDFFSKENVSNKAIQNTTPLLTMKELGAPPTIHELRTAIDTHSCGKIPRNNRISPKILKAGKENSPLGHLHELLLQCWDERTLTKDMRVAKIVILYIKGARGDCNNYCGISLLSTMVTNFARVVLNRIQQVAAGRVYPHSQC</sequence>
<gene>
    <name evidence="1" type="ORF">ElyMa_006843900</name>
</gene>
<accession>A0AAV4J8M8</accession>
<reference evidence="1 2" key="1">
    <citation type="journal article" date="2021" name="Elife">
        <title>Chloroplast acquisition without the gene transfer in kleptoplastic sea slugs, Plakobranchus ocellatus.</title>
        <authorList>
            <person name="Maeda T."/>
            <person name="Takahashi S."/>
            <person name="Yoshida T."/>
            <person name="Shimamura S."/>
            <person name="Takaki Y."/>
            <person name="Nagai Y."/>
            <person name="Toyoda A."/>
            <person name="Suzuki Y."/>
            <person name="Arimoto A."/>
            <person name="Ishii H."/>
            <person name="Satoh N."/>
            <person name="Nishiyama T."/>
            <person name="Hasebe M."/>
            <person name="Maruyama T."/>
            <person name="Minagawa J."/>
            <person name="Obokata J."/>
            <person name="Shigenobu S."/>
        </authorList>
    </citation>
    <scope>NUCLEOTIDE SEQUENCE [LARGE SCALE GENOMIC DNA]</scope>
</reference>
<dbReference type="Proteomes" id="UP000762676">
    <property type="component" value="Unassembled WGS sequence"/>
</dbReference>
<dbReference type="EMBL" id="BMAT01013689">
    <property type="protein sequence ID" value="GFS18298.1"/>
    <property type="molecule type" value="Genomic_DNA"/>
</dbReference>
<organism evidence="1 2">
    <name type="scientific">Elysia marginata</name>
    <dbReference type="NCBI Taxonomy" id="1093978"/>
    <lineage>
        <taxon>Eukaryota</taxon>
        <taxon>Metazoa</taxon>
        <taxon>Spiralia</taxon>
        <taxon>Lophotrochozoa</taxon>
        <taxon>Mollusca</taxon>
        <taxon>Gastropoda</taxon>
        <taxon>Heterobranchia</taxon>
        <taxon>Euthyneura</taxon>
        <taxon>Panpulmonata</taxon>
        <taxon>Sacoglossa</taxon>
        <taxon>Placobranchoidea</taxon>
        <taxon>Plakobranchidae</taxon>
        <taxon>Elysia</taxon>
    </lineage>
</organism>
<evidence type="ECO:0000313" key="2">
    <source>
        <dbReference type="Proteomes" id="UP000762676"/>
    </source>
</evidence>
<proteinExistence type="predicted"/>
<protein>
    <recommendedName>
        <fullName evidence="3">Reverse transcriptase domain-containing protein</fullName>
    </recommendedName>
</protein>
<comment type="caution">
    <text evidence="1">The sequence shown here is derived from an EMBL/GenBank/DDBJ whole genome shotgun (WGS) entry which is preliminary data.</text>
</comment>
<dbReference type="AlphaFoldDB" id="A0AAV4J8M8"/>
<evidence type="ECO:0000313" key="1">
    <source>
        <dbReference type="EMBL" id="GFS18298.1"/>
    </source>
</evidence>
<keyword evidence="2" id="KW-1185">Reference proteome</keyword>
<name>A0AAV4J8M8_9GAST</name>